<dbReference type="Proteomes" id="UP000327118">
    <property type="component" value="Unassembled WGS sequence"/>
</dbReference>
<dbReference type="AlphaFoldDB" id="A0A5N6ZET8"/>
<evidence type="ECO:0000313" key="2">
    <source>
        <dbReference type="Proteomes" id="UP000327118"/>
    </source>
</evidence>
<dbReference type="InterPro" id="IPR011042">
    <property type="entry name" value="6-blade_b-propeller_TolB-like"/>
</dbReference>
<name>A0A5N6ZET8_9EURO</name>
<dbReference type="PANTHER" id="PTHR42060">
    <property type="entry name" value="NHL REPEAT-CONTAINING PROTEIN-RELATED"/>
    <property type="match status" value="1"/>
</dbReference>
<dbReference type="SUPFAM" id="SSF63829">
    <property type="entry name" value="Calcium-dependent phosphotriesterase"/>
    <property type="match status" value="1"/>
</dbReference>
<evidence type="ECO:0008006" key="3">
    <source>
        <dbReference type="Google" id="ProtNLM"/>
    </source>
</evidence>
<dbReference type="Gene3D" id="2.120.10.30">
    <property type="entry name" value="TolB, C-terminal domain"/>
    <property type="match status" value="1"/>
</dbReference>
<evidence type="ECO:0000313" key="1">
    <source>
        <dbReference type="EMBL" id="KAE8356181.1"/>
    </source>
</evidence>
<organism evidence="1 2">
    <name type="scientific">Aspergillus coremiiformis</name>
    <dbReference type="NCBI Taxonomy" id="138285"/>
    <lineage>
        <taxon>Eukaryota</taxon>
        <taxon>Fungi</taxon>
        <taxon>Dikarya</taxon>
        <taxon>Ascomycota</taxon>
        <taxon>Pezizomycotina</taxon>
        <taxon>Eurotiomycetes</taxon>
        <taxon>Eurotiomycetidae</taxon>
        <taxon>Eurotiales</taxon>
        <taxon>Aspergillaceae</taxon>
        <taxon>Aspergillus</taxon>
        <taxon>Aspergillus subgen. Circumdati</taxon>
    </lineage>
</organism>
<dbReference type="InterPro" id="IPR052998">
    <property type="entry name" value="Hetero-Diels-Alderase-like"/>
</dbReference>
<gene>
    <name evidence="1" type="ORF">BDV28DRAFT_145366</name>
</gene>
<dbReference type="EMBL" id="ML739041">
    <property type="protein sequence ID" value="KAE8356181.1"/>
    <property type="molecule type" value="Genomic_DNA"/>
</dbReference>
<reference evidence="2" key="1">
    <citation type="submission" date="2019-04" db="EMBL/GenBank/DDBJ databases">
        <title>Friends and foes A comparative genomics studyof 23 Aspergillus species from section Flavi.</title>
        <authorList>
            <consortium name="DOE Joint Genome Institute"/>
            <person name="Kjaerbolling I."/>
            <person name="Vesth T."/>
            <person name="Frisvad J.C."/>
            <person name="Nybo J.L."/>
            <person name="Theobald S."/>
            <person name="Kildgaard S."/>
            <person name="Isbrandt T."/>
            <person name="Kuo A."/>
            <person name="Sato A."/>
            <person name="Lyhne E.K."/>
            <person name="Kogle M.E."/>
            <person name="Wiebenga A."/>
            <person name="Kun R.S."/>
            <person name="Lubbers R.J."/>
            <person name="Makela M.R."/>
            <person name="Barry K."/>
            <person name="Chovatia M."/>
            <person name="Clum A."/>
            <person name="Daum C."/>
            <person name="Haridas S."/>
            <person name="He G."/>
            <person name="LaButti K."/>
            <person name="Lipzen A."/>
            <person name="Mondo S."/>
            <person name="Riley R."/>
            <person name="Salamov A."/>
            <person name="Simmons B.A."/>
            <person name="Magnuson J.K."/>
            <person name="Henrissat B."/>
            <person name="Mortensen U.H."/>
            <person name="Larsen T.O."/>
            <person name="Devries R.P."/>
            <person name="Grigoriev I.V."/>
            <person name="Machida M."/>
            <person name="Baker S.E."/>
            <person name="Andersen M.R."/>
        </authorList>
    </citation>
    <scope>NUCLEOTIDE SEQUENCE [LARGE SCALE GENOMIC DNA]</scope>
    <source>
        <strain evidence="2">CBS 553.77</strain>
    </source>
</reference>
<dbReference type="OrthoDB" id="9977941at2759"/>
<keyword evidence="2" id="KW-1185">Reference proteome</keyword>
<accession>A0A5N6ZET8</accession>
<dbReference type="PANTHER" id="PTHR42060:SF1">
    <property type="entry name" value="NHL REPEAT-CONTAINING PROTEIN"/>
    <property type="match status" value="1"/>
</dbReference>
<sequence length="345" mass="36589">MAAYPQESPSPKPSFKQAISMHSLIRGLIALTSIITPTLALPTAVSSVSTIFQFEQNGTWLENLAVRPNGNILATRLDAPELWQINPTKPKSNSGSLLYTFPNATGLLGITPIAQDIFAVIAGNVSLQTVTGIPDSYAVWRLDLSTPQPTANILARIPEAVFPNGIVHFTKDIVLITDSAKGLIWRLRLSTGEFTPALSDPTMVPAPGQPTIIGVNGIDVRGKYVYFTSTTQMLLARVPVDKQARATGPVEVVASGFTPDDLMVTGNGTAYVSTNPQNGVLRIDPHGRVRLVAGNEFRVDVAGATAVAGNQDASVLYVTTGGGQFRPVLGRTVEPAKVVAVRLGV</sequence>
<proteinExistence type="predicted"/>
<protein>
    <recommendedName>
        <fullName evidence="3">SMP-30/Gluconolactonase/LRE-like region domain-containing protein</fullName>
    </recommendedName>
</protein>